<organism evidence="1 2">
    <name type="scientific">Platanthera guangdongensis</name>
    <dbReference type="NCBI Taxonomy" id="2320717"/>
    <lineage>
        <taxon>Eukaryota</taxon>
        <taxon>Viridiplantae</taxon>
        <taxon>Streptophyta</taxon>
        <taxon>Embryophyta</taxon>
        <taxon>Tracheophyta</taxon>
        <taxon>Spermatophyta</taxon>
        <taxon>Magnoliopsida</taxon>
        <taxon>Liliopsida</taxon>
        <taxon>Asparagales</taxon>
        <taxon>Orchidaceae</taxon>
        <taxon>Orchidoideae</taxon>
        <taxon>Orchideae</taxon>
        <taxon>Orchidinae</taxon>
        <taxon>Platanthera</taxon>
    </lineage>
</organism>
<evidence type="ECO:0000313" key="1">
    <source>
        <dbReference type="EMBL" id="KAK8969136.1"/>
    </source>
</evidence>
<dbReference type="EMBL" id="JBBWWR010000003">
    <property type="protein sequence ID" value="KAK8969136.1"/>
    <property type="molecule type" value="Genomic_DNA"/>
</dbReference>
<name>A0ABR2MYG3_9ASPA</name>
<protein>
    <submittedName>
        <fullName evidence="1">Uncharacterized protein</fullName>
    </submittedName>
</protein>
<comment type="caution">
    <text evidence="1">The sequence shown here is derived from an EMBL/GenBank/DDBJ whole genome shotgun (WGS) entry which is preliminary data.</text>
</comment>
<reference evidence="1 2" key="1">
    <citation type="journal article" date="2022" name="Nat. Plants">
        <title>Genomes of leafy and leafless Platanthera orchids illuminate the evolution of mycoheterotrophy.</title>
        <authorList>
            <person name="Li M.H."/>
            <person name="Liu K.W."/>
            <person name="Li Z."/>
            <person name="Lu H.C."/>
            <person name="Ye Q.L."/>
            <person name="Zhang D."/>
            <person name="Wang J.Y."/>
            <person name="Li Y.F."/>
            <person name="Zhong Z.M."/>
            <person name="Liu X."/>
            <person name="Yu X."/>
            <person name="Liu D.K."/>
            <person name="Tu X.D."/>
            <person name="Liu B."/>
            <person name="Hao Y."/>
            <person name="Liao X.Y."/>
            <person name="Jiang Y.T."/>
            <person name="Sun W.H."/>
            <person name="Chen J."/>
            <person name="Chen Y.Q."/>
            <person name="Ai Y."/>
            <person name="Zhai J.W."/>
            <person name="Wu S.S."/>
            <person name="Zhou Z."/>
            <person name="Hsiao Y.Y."/>
            <person name="Wu W.L."/>
            <person name="Chen Y.Y."/>
            <person name="Lin Y.F."/>
            <person name="Hsu J.L."/>
            <person name="Li C.Y."/>
            <person name="Wang Z.W."/>
            <person name="Zhao X."/>
            <person name="Zhong W.Y."/>
            <person name="Ma X.K."/>
            <person name="Ma L."/>
            <person name="Huang J."/>
            <person name="Chen G.Z."/>
            <person name="Huang M.Z."/>
            <person name="Huang L."/>
            <person name="Peng D.H."/>
            <person name="Luo Y.B."/>
            <person name="Zou S.Q."/>
            <person name="Chen S.P."/>
            <person name="Lan S."/>
            <person name="Tsai W.C."/>
            <person name="Van de Peer Y."/>
            <person name="Liu Z.J."/>
        </authorList>
    </citation>
    <scope>NUCLEOTIDE SEQUENCE [LARGE SCALE GENOMIC DNA]</scope>
    <source>
        <strain evidence="1">Lor288</strain>
    </source>
</reference>
<keyword evidence="2" id="KW-1185">Reference proteome</keyword>
<dbReference type="Proteomes" id="UP001412067">
    <property type="component" value="Unassembled WGS sequence"/>
</dbReference>
<accession>A0ABR2MYG3</accession>
<gene>
    <name evidence="1" type="ORF">KSP40_PGU011422</name>
</gene>
<sequence length="211" mass="24108">MIVADSPVHPVVYSANTAEIWPLKSKSYGRICSRTSSVSNNFSLHRWLDRNLLLIYSNRDVNKPSRARRISLPQLEAADFFFMGFFPLEVVEEFSEHDGCSSMKLLHQENRFSPVDLQNQGRIVQIRTPAAVDFENELGFRVWALASRRDLRAVLAAWIDPANSKPLGFQKRRRLTEAAGGDDPDLDAQFSSHSLEPYSNYLLRMPREVLI</sequence>
<proteinExistence type="predicted"/>
<evidence type="ECO:0000313" key="2">
    <source>
        <dbReference type="Proteomes" id="UP001412067"/>
    </source>
</evidence>